<dbReference type="SUPFAM" id="SSF51905">
    <property type="entry name" value="FAD/NAD(P)-binding domain"/>
    <property type="match status" value="1"/>
</dbReference>
<organism evidence="7 8">
    <name type="scientific">Actinomadura chibensis</name>
    <dbReference type="NCBI Taxonomy" id="392828"/>
    <lineage>
        <taxon>Bacteria</taxon>
        <taxon>Bacillati</taxon>
        <taxon>Actinomycetota</taxon>
        <taxon>Actinomycetes</taxon>
        <taxon>Streptosporangiales</taxon>
        <taxon>Thermomonosporaceae</taxon>
        <taxon>Actinomadura</taxon>
    </lineage>
</organism>
<sequence length="407" mass="43090">MEWPVSDGLRGVRGPRRVVVVGGGLAGHTAAATLRAEGYDGGLTVLGAEPDPPYDRPPLSKELLDGTTDDTTLDTDLLDTDLDVDLRLRCRAVRLRPDAVESTGGVHPYDAVVLATGSSPLRLGGTSRAVHALRTVADARRLRAALRDGASVAVVGAGWIGNEVATRAAALDRKVTVIDAAPTPLARALPAAVGERLVPWYAERGIDLRLSTPVTGVDDRGVALADGGRVDADIVVAGIGARPDTDWLRGSGVPLAPDGAVDADATLRTGPGPVYVAGDIVRWPSRLFGGRLRVEHWDHAAASARTAARNVLGRAEPYDPVPYFWSDQLGHRLQYVGHHDGADRLVLRGRPPGSWTALWFRGGRLRAALAVDDPRDVRDARRLIAARRPLSAERAADPAVRLTDAAG</sequence>
<evidence type="ECO:0000313" key="7">
    <source>
        <dbReference type="EMBL" id="TYB46339.1"/>
    </source>
</evidence>
<dbReference type="InterPro" id="IPR050446">
    <property type="entry name" value="FAD-oxidoreductase/Apoptosis"/>
</dbReference>
<dbReference type="SUPFAM" id="SSF55424">
    <property type="entry name" value="FAD/NAD-linked reductases, dimerisation (C-terminal) domain"/>
    <property type="match status" value="1"/>
</dbReference>
<accession>A0A5D0NPV6</accession>
<feature type="domain" description="Reductase C-terminal" evidence="6">
    <location>
        <begin position="323"/>
        <end position="405"/>
    </location>
</feature>
<keyword evidence="3" id="KW-0274">FAD</keyword>
<evidence type="ECO:0000256" key="3">
    <source>
        <dbReference type="ARBA" id="ARBA00022827"/>
    </source>
</evidence>
<reference evidence="7 8" key="1">
    <citation type="submission" date="2019-08" db="EMBL/GenBank/DDBJ databases">
        <title>Actinomadura sp. nov. CYP1-5 isolated from mountain soil.</title>
        <authorList>
            <person name="Songsumanus A."/>
            <person name="Kuncharoen N."/>
            <person name="Kudo T."/>
            <person name="Yuki M."/>
            <person name="Igarashi Y."/>
            <person name="Tanasupawat S."/>
        </authorList>
    </citation>
    <scope>NUCLEOTIDE SEQUENCE [LARGE SCALE GENOMIC DNA]</scope>
    <source>
        <strain evidence="7 8">JCM 14158</strain>
    </source>
</reference>
<dbReference type="Gene3D" id="3.30.390.30">
    <property type="match status" value="1"/>
</dbReference>
<gene>
    <name evidence="7" type="ORF">FXF69_13810</name>
</gene>
<proteinExistence type="predicted"/>
<keyword evidence="4" id="KW-0560">Oxidoreductase</keyword>
<dbReference type="STRING" id="1220554.GCA_001552135_03383"/>
<evidence type="ECO:0000313" key="8">
    <source>
        <dbReference type="Proteomes" id="UP000323380"/>
    </source>
</evidence>
<keyword evidence="2" id="KW-0285">Flavoprotein</keyword>
<dbReference type="InterPro" id="IPR028202">
    <property type="entry name" value="Reductase_C"/>
</dbReference>
<dbReference type="PANTHER" id="PTHR43557:SF2">
    <property type="entry name" value="RIESKE DOMAIN-CONTAINING PROTEIN-RELATED"/>
    <property type="match status" value="1"/>
</dbReference>
<evidence type="ECO:0000256" key="4">
    <source>
        <dbReference type="ARBA" id="ARBA00023002"/>
    </source>
</evidence>
<dbReference type="GO" id="GO:0016651">
    <property type="term" value="F:oxidoreductase activity, acting on NAD(P)H"/>
    <property type="evidence" value="ECO:0007669"/>
    <property type="project" value="TreeGrafter"/>
</dbReference>
<keyword evidence="8" id="KW-1185">Reference proteome</keyword>
<dbReference type="GO" id="GO:0005737">
    <property type="term" value="C:cytoplasm"/>
    <property type="evidence" value="ECO:0007669"/>
    <property type="project" value="TreeGrafter"/>
</dbReference>
<name>A0A5D0NPV6_9ACTN</name>
<evidence type="ECO:0000256" key="1">
    <source>
        <dbReference type="ARBA" id="ARBA00001974"/>
    </source>
</evidence>
<dbReference type="InterPro" id="IPR016156">
    <property type="entry name" value="FAD/NAD-linked_Rdtase_dimer_sf"/>
</dbReference>
<evidence type="ECO:0000259" key="5">
    <source>
        <dbReference type="Pfam" id="PF07992"/>
    </source>
</evidence>
<comment type="cofactor">
    <cofactor evidence="1">
        <name>FAD</name>
        <dbReference type="ChEBI" id="CHEBI:57692"/>
    </cofactor>
</comment>
<dbReference type="PRINTS" id="PR00469">
    <property type="entry name" value="PNDRDTASEII"/>
</dbReference>
<dbReference type="AlphaFoldDB" id="A0A5D0NPV6"/>
<dbReference type="EMBL" id="VSFG01000002">
    <property type="protein sequence ID" value="TYB46339.1"/>
    <property type="molecule type" value="Genomic_DNA"/>
</dbReference>
<dbReference type="PANTHER" id="PTHR43557">
    <property type="entry name" value="APOPTOSIS-INDUCING FACTOR 1"/>
    <property type="match status" value="1"/>
</dbReference>
<dbReference type="PRINTS" id="PR00368">
    <property type="entry name" value="FADPNR"/>
</dbReference>
<dbReference type="InterPro" id="IPR036188">
    <property type="entry name" value="FAD/NAD-bd_sf"/>
</dbReference>
<dbReference type="Pfam" id="PF07992">
    <property type="entry name" value="Pyr_redox_2"/>
    <property type="match status" value="1"/>
</dbReference>
<feature type="domain" description="FAD/NAD(P)-binding" evidence="5">
    <location>
        <begin position="17"/>
        <end position="303"/>
    </location>
</feature>
<dbReference type="InterPro" id="IPR023753">
    <property type="entry name" value="FAD/NAD-binding_dom"/>
</dbReference>
<dbReference type="Proteomes" id="UP000323380">
    <property type="component" value="Unassembled WGS sequence"/>
</dbReference>
<comment type="caution">
    <text evidence="7">The sequence shown here is derived from an EMBL/GenBank/DDBJ whole genome shotgun (WGS) entry which is preliminary data.</text>
</comment>
<dbReference type="Gene3D" id="3.50.50.60">
    <property type="entry name" value="FAD/NAD(P)-binding domain"/>
    <property type="match status" value="2"/>
</dbReference>
<dbReference type="Pfam" id="PF14759">
    <property type="entry name" value="Reductase_C"/>
    <property type="match status" value="1"/>
</dbReference>
<evidence type="ECO:0000256" key="2">
    <source>
        <dbReference type="ARBA" id="ARBA00022630"/>
    </source>
</evidence>
<evidence type="ECO:0000259" key="6">
    <source>
        <dbReference type="Pfam" id="PF14759"/>
    </source>
</evidence>
<protein>
    <submittedName>
        <fullName evidence="7">NAD(P)/FAD-dependent oxidoreductase</fullName>
    </submittedName>
</protein>